<comment type="pathway">
    <text evidence="1">Cell wall biogenesis; peptidoglycan recycling.</text>
</comment>
<dbReference type="GO" id="GO:0009254">
    <property type="term" value="P:peptidoglycan turnover"/>
    <property type="evidence" value="ECO:0007669"/>
    <property type="project" value="UniProtKB-UniRule"/>
</dbReference>
<evidence type="ECO:0000313" key="2">
    <source>
        <dbReference type="EMBL" id="AKH21396.1"/>
    </source>
</evidence>
<dbReference type="SUPFAM" id="SSF53067">
    <property type="entry name" value="Actin-like ATPase domain"/>
    <property type="match status" value="1"/>
</dbReference>
<keyword evidence="1" id="KW-0547">Nucleotide-binding</keyword>
<dbReference type="GO" id="GO:0005524">
    <property type="term" value="F:ATP binding"/>
    <property type="evidence" value="ECO:0007669"/>
    <property type="project" value="UniProtKB-UniRule"/>
</dbReference>
<dbReference type="AlphaFoldDB" id="A0A0F7JYC9"/>
<accession>A0A0F7JYC9</accession>
<dbReference type="NCBIfam" id="NF007148">
    <property type="entry name" value="PRK09585.3-2"/>
    <property type="match status" value="1"/>
</dbReference>
<protein>
    <recommendedName>
        <fullName evidence="1">Anhydro-N-acetylmuramic acid kinase</fullName>
        <ecNumber evidence="1">2.7.1.170</ecNumber>
    </recommendedName>
    <alternativeName>
        <fullName evidence="1">AnhMurNAc kinase</fullName>
    </alternativeName>
</protein>
<dbReference type="Pfam" id="PF03702">
    <property type="entry name" value="AnmK"/>
    <property type="match status" value="1"/>
</dbReference>
<dbReference type="Gene3D" id="3.30.420.40">
    <property type="match status" value="2"/>
</dbReference>
<name>A0A0F7JYC9_9GAMM</name>
<dbReference type="EMBL" id="CP011412">
    <property type="protein sequence ID" value="AKH21396.1"/>
    <property type="molecule type" value="Genomic_DNA"/>
</dbReference>
<dbReference type="PANTHER" id="PTHR30605">
    <property type="entry name" value="ANHYDRO-N-ACETYLMURAMIC ACID KINASE"/>
    <property type="match status" value="1"/>
</dbReference>
<dbReference type="GO" id="GO:0097175">
    <property type="term" value="P:1,6-anhydro-N-acetyl-beta-muramic acid catabolic process"/>
    <property type="evidence" value="ECO:0007669"/>
    <property type="project" value="UniProtKB-UniRule"/>
</dbReference>
<dbReference type="GO" id="GO:0006040">
    <property type="term" value="P:amino sugar metabolic process"/>
    <property type="evidence" value="ECO:0007669"/>
    <property type="project" value="InterPro"/>
</dbReference>
<sequence>MPDREARYREARYRETLFPDDLYIGLMSGTSIDGIDAALVDFSPARPTLIGHCYQPWPEDLRDKLKKLAHPGENEIERLGQADIAVAQHFADAVSELLRQTGVDTARIRAIGSHGQTIRHRPDAASPFTLQIGDPNQLAEQTGITVVADFRRRDMAAGGQGAPLAPAFHAAYLRRPDENRVVLNLGGIANITHLPADPTQPVIGFDTGPANTLMDAWILTSLGRAFDAGGSWAAQGEVVDELLQRLLKEDYFQRSPPKSTGPELFNLEWLRQQLVNSPEIAPEDIQATLCALSSQSIIRAIDQYAPDCDRVICCGGGVKNPLLMKQLQRGLELPVETTAAHGIDPDQLEAMAFAWLARQTLQGLPGNLADVTGASHPVILGGIYPA</sequence>
<comment type="catalytic activity">
    <reaction evidence="1">
        <text>1,6-anhydro-N-acetyl-beta-muramate + ATP + H2O = N-acetyl-D-muramate 6-phosphate + ADP + H(+)</text>
        <dbReference type="Rhea" id="RHEA:24952"/>
        <dbReference type="ChEBI" id="CHEBI:15377"/>
        <dbReference type="ChEBI" id="CHEBI:15378"/>
        <dbReference type="ChEBI" id="CHEBI:30616"/>
        <dbReference type="ChEBI" id="CHEBI:58690"/>
        <dbReference type="ChEBI" id="CHEBI:58722"/>
        <dbReference type="ChEBI" id="CHEBI:456216"/>
        <dbReference type="EC" id="2.7.1.170"/>
    </reaction>
</comment>
<keyword evidence="1 2" id="KW-0418">Kinase</keyword>
<keyword evidence="1" id="KW-0119">Carbohydrate metabolism</keyword>
<dbReference type="PANTHER" id="PTHR30605:SF0">
    <property type="entry name" value="ANHYDRO-N-ACETYLMURAMIC ACID KINASE"/>
    <property type="match status" value="1"/>
</dbReference>
<gene>
    <name evidence="1" type="primary">anmK</name>
    <name evidence="2" type="ORF">AAY24_14640</name>
</gene>
<evidence type="ECO:0000256" key="1">
    <source>
        <dbReference type="HAMAP-Rule" id="MF_01270"/>
    </source>
</evidence>
<dbReference type="InterPro" id="IPR005338">
    <property type="entry name" value="Anhydro_N_Ac-Mur_kinase"/>
</dbReference>
<dbReference type="Proteomes" id="UP000034410">
    <property type="component" value="Chromosome"/>
</dbReference>
<organism evidence="2 3">
    <name type="scientific">Sedimenticola thiotaurini</name>
    <dbReference type="NCBI Taxonomy" id="1543721"/>
    <lineage>
        <taxon>Bacteria</taxon>
        <taxon>Pseudomonadati</taxon>
        <taxon>Pseudomonadota</taxon>
        <taxon>Gammaproteobacteria</taxon>
        <taxon>Chromatiales</taxon>
        <taxon>Sedimenticolaceae</taxon>
        <taxon>Sedimenticola</taxon>
    </lineage>
</organism>
<keyword evidence="1" id="KW-0808">Transferase</keyword>
<dbReference type="PATRIC" id="fig|1543721.4.peg.3027"/>
<dbReference type="UniPathway" id="UPA00544"/>
<comment type="function">
    <text evidence="1">Catalyzes the specific phosphorylation of 1,6-anhydro-N-acetylmuramic acid (anhMurNAc) with the simultaneous cleavage of the 1,6-anhydro ring, generating MurNAc-6-P. Is required for the utilization of anhMurNAc either imported from the medium or derived from its own cell wall murein, and thus plays a role in cell wall recycling.</text>
</comment>
<comment type="similarity">
    <text evidence="1">Belongs to the anhydro-N-acetylmuramic acid kinase family.</text>
</comment>
<dbReference type="GO" id="GO:0016301">
    <property type="term" value="F:kinase activity"/>
    <property type="evidence" value="ECO:0007669"/>
    <property type="project" value="UniProtKB-KW"/>
</dbReference>
<dbReference type="CDD" id="cd24050">
    <property type="entry name" value="ASKHA_NBD_ANMK"/>
    <property type="match status" value="1"/>
</dbReference>
<keyword evidence="3" id="KW-1185">Reference proteome</keyword>
<dbReference type="InterPro" id="IPR043129">
    <property type="entry name" value="ATPase_NBD"/>
</dbReference>
<dbReference type="HAMAP" id="MF_01270">
    <property type="entry name" value="AnhMurNAc_kinase"/>
    <property type="match status" value="1"/>
</dbReference>
<dbReference type="KEGG" id="seds:AAY24_14640"/>
<dbReference type="UniPathway" id="UPA00343"/>
<dbReference type="NCBIfam" id="NF007139">
    <property type="entry name" value="PRK09585.1-3"/>
    <property type="match status" value="1"/>
</dbReference>
<keyword evidence="1" id="KW-0067">ATP-binding</keyword>
<evidence type="ECO:0000313" key="3">
    <source>
        <dbReference type="Proteomes" id="UP000034410"/>
    </source>
</evidence>
<proteinExistence type="inferred from homology"/>
<comment type="pathway">
    <text evidence="1">Amino-sugar metabolism; 1,6-anhydro-N-acetylmuramate degradation.</text>
</comment>
<dbReference type="GO" id="GO:0016773">
    <property type="term" value="F:phosphotransferase activity, alcohol group as acceptor"/>
    <property type="evidence" value="ECO:0007669"/>
    <property type="project" value="UniProtKB-UniRule"/>
</dbReference>
<feature type="binding site" evidence="1">
    <location>
        <begin position="29"/>
        <end position="36"/>
    </location>
    <ligand>
        <name>ATP</name>
        <dbReference type="ChEBI" id="CHEBI:30616"/>
    </ligand>
</feature>
<dbReference type="EC" id="2.7.1.170" evidence="1"/>
<dbReference type="OrthoDB" id="9763949at2"/>
<reference evidence="2 3" key="1">
    <citation type="journal article" date="2015" name="Genome Announc.">
        <title>Complete Genome Sequence of Sedimenticola thiotaurini Strain SIP-G1, a Polyphosphate- and Polyhydroxyalkanoate-Accumulating Sulfur-Oxidizing Gammaproteobacterium Isolated from Salt Marsh Sediments.</title>
        <authorList>
            <person name="Flood B.E."/>
            <person name="Jones D.S."/>
            <person name="Bailey J.V."/>
        </authorList>
    </citation>
    <scope>NUCLEOTIDE SEQUENCE [LARGE SCALE GENOMIC DNA]</scope>
    <source>
        <strain evidence="2 3">SIP-G1</strain>
    </source>
</reference>